<feature type="compositionally biased region" description="Basic and acidic residues" evidence="3">
    <location>
        <begin position="1566"/>
        <end position="1592"/>
    </location>
</feature>
<feature type="region of interest" description="Disordered" evidence="3">
    <location>
        <begin position="156"/>
        <end position="206"/>
    </location>
</feature>
<keyword evidence="2" id="KW-0378">Hydrolase</keyword>
<feature type="compositionally biased region" description="Basic and acidic residues" evidence="3">
    <location>
        <begin position="156"/>
        <end position="169"/>
    </location>
</feature>
<evidence type="ECO:0000256" key="1">
    <source>
        <dbReference type="ARBA" id="ARBA00022786"/>
    </source>
</evidence>
<accession>A0AAV1I524</accession>
<feature type="compositionally biased region" description="Acidic residues" evidence="3">
    <location>
        <begin position="1468"/>
        <end position="1477"/>
    </location>
</feature>
<dbReference type="GO" id="GO:0016579">
    <property type="term" value="P:protein deubiquitination"/>
    <property type="evidence" value="ECO:0007669"/>
    <property type="project" value="InterPro"/>
</dbReference>
<dbReference type="Gene3D" id="3.90.70.10">
    <property type="entry name" value="Cysteine proteinases"/>
    <property type="match status" value="1"/>
</dbReference>
<dbReference type="Proteomes" id="UP001314263">
    <property type="component" value="Unassembled WGS sequence"/>
</dbReference>
<dbReference type="CDD" id="cd02257">
    <property type="entry name" value="Peptidase_C19"/>
    <property type="match status" value="1"/>
</dbReference>
<feature type="region of interest" description="Disordered" evidence="3">
    <location>
        <begin position="1384"/>
        <end position="1614"/>
    </location>
</feature>
<dbReference type="InterPro" id="IPR038765">
    <property type="entry name" value="Papain-like_cys_pep_sf"/>
</dbReference>
<keyword evidence="6" id="KW-1185">Reference proteome</keyword>
<evidence type="ECO:0000256" key="2">
    <source>
        <dbReference type="ARBA" id="ARBA00022801"/>
    </source>
</evidence>
<feature type="region of interest" description="Disordered" evidence="3">
    <location>
        <begin position="1960"/>
        <end position="2005"/>
    </location>
</feature>
<dbReference type="PANTHER" id="PTHR22975">
    <property type="entry name" value="UBIQUITIN SPECIFIC PROTEINASE"/>
    <property type="match status" value="1"/>
</dbReference>
<dbReference type="Pfam" id="PF00443">
    <property type="entry name" value="UCH"/>
    <property type="match status" value="1"/>
</dbReference>
<organism evidence="5 6">
    <name type="scientific">Coccomyxa viridis</name>
    <dbReference type="NCBI Taxonomy" id="1274662"/>
    <lineage>
        <taxon>Eukaryota</taxon>
        <taxon>Viridiplantae</taxon>
        <taxon>Chlorophyta</taxon>
        <taxon>core chlorophytes</taxon>
        <taxon>Trebouxiophyceae</taxon>
        <taxon>Trebouxiophyceae incertae sedis</taxon>
        <taxon>Coccomyxaceae</taxon>
        <taxon>Coccomyxa</taxon>
    </lineage>
</organism>
<comment type="caution">
    <text evidence="5">The sequence shown here is derived from an EMBL/GenBank/DDBJ whole genome shotgun (WGS) entry which is preliminary data.</text>
</comment>
<evidence type="ECO:0000256" key="3">
    <source>
        <dbReference type="SAM" id="MobiDB-lite"/>
    </source>
</evidence>
<feature type="compositionally biased region" description="Basic and acidic residues" evidence="3">
    <location>
        <begin position="1014"/>
        <end position="1026"/>
    </location>
</feature>
<gene>
    <name evidence="5" type="ORF">CVIRNUC_004133</name>
</gene>
<dbReference type="InterPro" id="IPR001394">
    <property type="entry name" value="Peptidase_C19_UCH"/>
</dbReference>
<proteinExistence type="predicted"/>
<dbReference type="GO" id="GO:0004843">
    <property type="term" value="F:cysteine-type deubiquitinase activity"/>
    <property type="evidence" value="ECO:0007669"/>
    <property type="project" value="InterPro"/>
</dbReference>
<name>A0AAV1I524_9CHLO</name>
<dbReference type="PANTHER" id="PTHR22975:SF9">
    <property type="entry name" value="ECHINUS SPLICE FORM 3"/>
    <property type="match status" value="1"/>
</dbReference>
<dbReference type="EMBL" id="CAUYUE010000005">
    <property type="protein sequence ID" value="CAK0774083.1"/>
    <property type="molecule type" value="Genomic_DNA"/>
</dbReference>
<dbReference type="InterPro" id="IPR028889">
    <property type="entry name" value="USP"/>
</dbReference>
<feature type="region of interest" description="Disordered" evidence="3">
    <location>
        <begin position="773"/>
        <end position="804"/>
    </location>
</feature>
<feature type="compositionally biased region" description="Basic residues" evidence="3">
    <location>
        <begin position="1524"/>
        <end position="1537"/>
    </location>
</feature>
<dbReference type="InterPro" id="IPR052398">
    <property type="entry name" value="Ubiquitin_hydrolase_53/54"/>
</dbReference>
<protein>
    <recommendedName>
        <fullName evidence="4">USP domain-containing protein</fullName>
    </recommendedName>
</protein>
<feature type="region of interest" description="Disordered" evidence="3">
    <location>
        <begin position="1738"/>
        <end position="1945"/>
    </location>
</feature>
<sequence length="2365" mass="259655">MGRPNGGQKKADKDSTGNKSNEAAMALAAQRQACYESLQTKPALIPSMLQTMATTSFPSQPSLPLAQAAKHAANCAFHIFTKVETHTWGLPRHLLESVMLKLLRLAVQWAQEGAEQHKSGLCALLYLSLGFLVEDQAFRSVIQLKLLPTIKKMSDPRADELDEAGKRPESSTQGGPMAGNRAVQAAASRTEQRLVASEPPAPKLSQDEQLEQLMDRISEYKGAMDIPLEPALLSQVMQRAHLHQLMQQHDEDTEVDTGVDHEAVKAAGRDAPGKFRTVRDEETMQLLVVAAPVPAEAPPFISRVPSISPIFERSIQEEVAANTNRLPPAKEKAANEKASMILEHFKASAELNGGKIDLESALKVPVRLVSDQLERELKDCQRTRREMGVQAAALHQAVLKHWLESDKFYTHLDPRGGVFTPSYDSVYPALLAQASEKLVESCHSCNSAETTCREILAGKDLLWQGNLPQSLKLFTRDELEEALLQGSPARDGEAEGAGLLHVIRGLLCMDGTHAAQEAELDAVARQPRPWHAGVTQADEMESMCSGYALSFLSNVREIMRHGGLGISGSSPSYDASNMEVVAELHAHGHERSSRGENDMLACSSARPALADLRALSMDKDVSCQTPVLDRIERFFYPDQAQVQALAEEVNVKGLRMAMLLRGRLVLALQYWLWRARAWQHRPSWEPQEGDVGLPVQMAQALDTLSEAVRLSDAELLHHCSLLQVNTQSKDTVCGGFLGSEIDEPFYARYRFHAAEDEAGNAAGVAGMAYDDDLQEEEQQAEDERNATEPNGVAENGHLPDAEGQKPDRLAERHICCGCPSCAKQHRKWLGKGPSPLLYPAPEGYSQRDPAEKAELIEEILDILDILRMSKLLCMDIIRALAMRIIAGLGADPHVRRIPGANLLQVTWEHMTLLPAAVLERLRDALLRFLGQSAQCTAPVQEVEELYGAAANELPVCVALSQDKSDFYLLNMPVRQEVTFAQQEILQRRQSSPRPFPGDEQAPWEELPGPPPDPPKQDRPPRSKGRPEAQLSENGAQPSKPGVPAPADYRELAEEILEADGDTTRMFRVCVELLHGAGNKAAGMLPNVYYSLRPGASEAMSRQLLRAASCADMVSRDLLQRRKVSKTLTEGFGVYLRVEGIKAALRAIERAVLRSSGCEEDIKQRLNNLLTAEATLKDTNARLWDCGEGEVHTQAHFSGDQNGVLDELVAEWSQEAGKGPRDGSDAAWKINHCKISLQRWQREAVNAKHSASRVRQSKVLPEKAWTVDALWARLQAQEHKAEAWEELVTRLDHRVQGLREALLVGILALTSLDHRMSALRLAMVQIQRRVGQQLKVYNADVLQTMIRTTISGSLYSQAREGLESKQQLLQEALMDAEDRQKAEAAAKRAAKRERLSKQKAEALRVQEEKAAAEAAEAAAGQAADRADATEAEEIEGDTAGGPETSEKAGANGAANGAGLESHSLGQDAYSDDDDDAHEEEGKPSSADRRPTEHHEQPDREPSEHSSDRGIGNADQQSALETEAQKKRRKKKNAAARRRAQAEEEAAAEQSLDSAGPVEGAVPDDWPADGKEDLSEWQEARPKRSQQRQREQQKQEPTTPQKGRQGSSTATIADAPQKADPIVASLARQKPDVHLIGGCLKCYDRSHSMRECPQLAALSHLHKLDIQIAFMDGDRERAEAIQQRPPRRTCHLCDAQHHLSACPWLLGMSEPVMTDLMSCYRRLKIHDKDNILRQWLRVRREKQRQPPAPAPSPMKEVDSRSPHKPAGQQPSRQVANGTGAAMQADGWRQQQQQQQATAGRRAAPVPTRPAPQERGQPQAAQHPSYNQRGIPQAPLAPASPRQQQQQQQHSGWKLPSQPEVKEPQSPGRGLVGNESTSEMLLHPSPARPQPRSAYVPVGPRPPQHARPDKEWEGDGDEEELATAPRALNQGAEPVLGEPASHADKDFDHLLSMLQNTIVSEARDSSAAAPAPKGWSQMATGVPADPSLGPTPGEAMRSSSSVAKQEDDDMQAAIQASLTQARPPPAQWSQVAQSAAQREQQEQQALVVATPGLQNQIGEYNCFLNVVIQCLWHCTVFKARFSALAQGSPATVQSNDVVAGLADLFGEFDAQEKQTESAARPVVAPTRLRDALHALNPDRFSIGEMSDTAEVLGTIYEQLGALPSVRPPLTAVFEQPVCEAVHCRACSKDTHRSSFVQSFYCVSATALRMQGMLSLDDNEGAMPPLGELLLGIDAQDQKTCDTDEGGCGQLWPIQRFLEGEAAPVFTLQLAWESHAESSEAIAEVLDTVQEGLDIGQIYMALGSKEYCLHSMVCYYGEHYHAFVHTEGRWVAFDDATLSDVGPWEAVVKKCILGKIQPSLLFYEERLGG</sequence>
<feature type="compositionally biased region" description="Basic and acidic residues" evidence="3">
    <location>
        <begin position="1384"/>
        <end position="1410"/>
    </location>
</feature>
<feature type="compositionally biased region" description="Low complexity" evidence="3">
    <location>
        <begin position="1411"/>
        <end position="1422"/>
    </location>
</feature>
<reference evidence="5 6" key="1">
    <citation type="submission" date="2023-10" db="EMBL/GenBank/DDBJ databases">
        <authorList>
            <person name="Maclean D."/>
            <person name="Macfadyen A."/>
        </authorList>
    </citation>
    <scope>NUCLEOTIDE SEQUENCE [LARGE SCALE GENOMIC DNA]</scope>
</reference>
<keyword evidence="1" id="KW-0833">Ubl conjugation pathway</keyword>
<feature type="compositionally biased region" description="Low complexity" evidence="3">
    <location>
        <begin position="1447"/>
        <end position="1457"/>
    </location>
</feature>
<feature type="region of interest" description="Disordered" evidence="3">
    <location>
        <begin position="984"/>
        <end position="1045"/>
    </location>
</feature>
<evidence type="ECO:0000259" key="4">
    <source>
        <dbReference type="PROSITE" id="PS50235"/>
    </source>
</evidence>
<feature type="domain" description="USP" evidence="4">
    <location>
        <begin position="2048"/>
        <end position="2362"/>
    </location>
</feature>
<dbReference type="SUPFAM" id="SSF54001">
    <property type="entry name" value="Cysteine proteinases"/>
    <property type="match status" value="1"/>
</dbReference>
<feature type="compositionally biased region" description="Low complexity" evidence="3">
    <location>
        <begin position="1787"/>
        <end position="1803"/>
    </location>
</feature>
<dbReference type="PROSITE" id="PS50235">
    <property type="entry name" value="USP_3"/>
    <property type="match status" value="1"/>
</dbReference>
<evidence type="ECO:0000313" key="5">
    <source>
        <dbReference type="EMBL" id="CAK0774083.1"/>
    </source>
</evidence>
<feature type="region of interest" description="Disordered" evidence="3">
    <location>
        <begin position="1"/>
        <end position="22"/>
    </location>
</feature>
<feature type="compositionally biased region" description="Basic and acidic residues" evidence="3">
    <location>
        <begin position="1478"/>
        <end position="1506"/>
    </location>
</feature>
<evidence type="ECO:0000313" key="6">
    <source>
        <dbReference type="Proteomes" id="UP001314263"/>
    </source>
</evidence>
<feature type="compositionally biased region" description="Polar residues" evidence="3">
    <location>
        <begin position="1816"/>
        <end position="1827"/>
    </location>
</feature>